<dbReference type="Proteomes" id="UP000051380">
    <property type="component" value="Unassembled WGS sequence"/>
</dbReference>
<name>A0A0R3C7S1_9BRAD</name>
<evidence type="ECO:0000313" key="2">
    <source>
        <dbReference type="EMBL" id="KRP93753.1"/>
    </source>
</evidence>
<proteinExistence type="predicted"/>
<feature type="signal peptide" evidence="1">
    <location>
        <begin position="1"/>
        <end position="24"/>
    </location>
</feature>
<comment type="caution">
    <text evidence="2">The sequence shown here is derived from an EMBL/GenBank/DDBJ whole genome shotgun (WGS) entry which is preliminary data.</text>
</comment>
<evidence type="ECO:0000256" key="1">
    <source>
        <dbReference type="SAM" id="SignalP"/>
    </source>
</evidence>
<organism evidence="2 3">
    <name type="scientific">Bradyrhizobium yuanmingense</name>
    <dbReference type="NCBI Taxonomy" id="108015"/>
    <lineage>
        <taxon>Bacteria</taxon>
        <taxon>Pseudomonadati</taxon>
        <taxon>Pseudomonadota</taxon>
        <taxon>Alphaproteobacteria</taxon>
        <taxon>Hyphomicrobiales</taxon>
        <taxon>Nitrobacteraceae</taxon>
        <taxon>Bradyrhizobium</taxon>
    </lineage>
</organism>
<evidence type="ECO:0000313" key="3">
    <source>
        <dbReference type="Proteomes" id="UP000051380"/>
    </source>
</evidence>
<sequence>MKKSVLVTASALALATASMPPFVAKVAAQPVGGRVDVADTTYPQCADDPLEGICDLFFCLTDPSCVRH</sequence>
<keyword evidence="1" id="KW-0732">Signal</keyword>
<dbReference type="EMBL" id="LJYF01000029">
    <property type="protein sequence ID" value="KRP93753.1"/>
    <property type="molecule type" value="Genomic_DNA"/>
</dbReference>
<reference evidence="2 3" key="1">
    <citation type="submission" date="2015-09" db="EMBL/GenBank/DDBJ databases">
        <title>Draft Genome Sequence of the Strain BR 3267 (Bradyrhizobium yuanmingense) recommended as inoculant for cowpea in Brazil.</title>
        <authorList>
            <person name="Simoes-Araujo J.L."/>
            <person name="Zilli J.E."/>
        </authorList>
    </citation>
    <scope>NUCLEOTIDE SEQUENCE [LARGE SCALE GENOMIC DNA]</scope>
    <source>
        <strain evidence="2 3">BR3267</strain>
    </source>
</reference>
<dbReference type="OrthoDB" id="8244274at2"/>
<gene>
    <name evidence="2" type="ORF">AOQ72_20850</name>
</gene>
<protein>
    <submittedName>
        <fullName evidence="2">Uncharacterized protein</fullName>
    </submittedName>
</protein>
<dbReference type="AlphaFoldDB" id="A0A0R3C7S1"/>
<accession>A0A0R3C7S1</accession>
<feature type="chain" id="PRO_5006433998" evidence="1">
    <location>
        <begin position="25"/>
        <end position="68"/>
    </location>
</feature>